<keyword evidence="2" id="KW-1133">Transmembrane helix</keyword>
<protein>
    <recommendedName>
        <fullName evidence="3">DUF1559 domain-containing protein</fullName>
    </recommendedName>
</protein>
<dbReference type="PROSITE" id="PS00409">
    <property type="entry name" value="PROKAR_NTER_METHYL"/>
    <property type="match status" value="1"/>
</dbReference>
<dbReference type="InterPro" id="IPR011453">
    <property type="entry name" value="DUF1559"/>
</dbReference>
<dbReference type="InterPro" id="IPR045584">
    <property type="entry name" value="Pilin-like"/>
</dbReference>
<dbReference type="SUPFAM" id="SSF54523">
    <property type="entry name" value="Pili subunits"/>
    <property type="match status" value="1"/>
</dbReference>
<evidence type="ECO:0000259" key="3">
    <source>
        <dbReference type="Pfam" id="PF07596"/>
    </source>
</evidence>
<dbReference type="GO" id="GO:0015628">
    <property type="term" value="P:protein secretion by the type II secretion system"/>
    <property type="evidence" value="ECO:0007669"/>
    <property type="project" value="InterPro"/>
</dbReference>
<dbReference type="GO" id="GO:0015627">
    <property type="term" value="C:type II protein secretion system complex"/>
    <property type="evidence" value="ECO:0007669"/>
    <property type="project" value="InterPro"/>
</dbReference>
<keyword evidence="1" id="KW-0488">Methylation</keyword>
<dbReference type="Gene3D" id="3.30.700.10">
    <property type="entry name" value="Glycoprotein, Type 4 Pilin"/>
    <property type="match status" value="1"/>
</dbReference>
<dbReference type="AlphaFoldDB" id="X1VCN4"/>
<evidence type="ECO:0000256" key="1">
    <source>
        <dbReference type="ARBA" id="ARBA00022481"/>
    </source>
</evidence>
<proteinExistence type="predicted"/>
<keyword evidence="2" id="KW-0812">Transmembrane</keyword>
<reference evidence="4" key="1">
    <citation type="journal article" date="2014" name="Front. Microbiol.">
        <title>High frequency of phylogenetically diverse reductive dehalogenase-homologous genes in deep subseafloor sedimentary metagenomes.</title>
        <authorList>
            <person name="Kawai M."/>
            <person name="Futagami T."/>
            <person name="Toyoda A."/>
            <person name="Takaki Y."/>
            <person name="Nishi S."/>
            <person name="Hori S."/>
            <person name="Arai W."/>
            <person name="Tsubouchi T."/>
            <person name="Morono Y."/>
            <person name="Uchiyama I."/>
            <person name="Ito T."/>
            <person name="Fujiyama A."/>
            <person name="Inagaki F."/>
            <person name="Takami H."/>
        </authorList>
    </citation>
    <scope>NUCLEOTIDE SEQUENCE</scope>
    <source>
        <strain evidence="4">Expedition CK06-06</strain>
    </source>
</reference>
<keyword evidence="2" id="KW-0472">Membrane</keyword>
<feature type="domain" description="DUF1559" evidence="3">
    <location>
        <begin position="34"/>
        <end position="63"/>
    </location>
</feature>
<evidence type="ECO:0000256" key="2">
    <source>
        <dbReference type="SAM" id="Phobius"/>
    </source>
</evidence>
<dbReference type="PRINTS" id="PR00813">
    <property type="entry name" value="BCTERIALGSPG"/>
</dbReference>
<dbReference type="InterPro" id="IPR000983">
    <property type="entry name" value="Bac_GSPG_pilin"/>
</dbReference>
<evidence type="ECO:0000313" key="4">
    <source>
        <dbReference type="EMBL" id="GAJ11516.1"/>
    </source>
</evidence>
<dbReference type="InterPro" id="IPR012902">
    <property type="entry name" value="N_methyl_site"/>
</dbReference>
<dbReference type="EMBL" id="BARW01034914">
    <property type="protein sequence ID" value="GAJ11516.1"/>
    <property type="molecule type" value="Genomic_DNA"/>
</dbReference>
<dbReference type="PANTHER" id="PTHR30093">
    <property type="entry name" value="GENERAL SECRETION PATHWAY PROTEIN G"/>
    <property type="match status" value="1"/>
</dbReference>
<gene>
    <name evidence="4" type="ORF">S12H4_54594</name>
</gene>
<feature type="transmembrane region" description="Helical" evidence="2">
    <location>
        <begin position="12"/>
        <end position="33"/>
    </location>
</feature>
<dbReference type="Pfam" id="PF07596">
    <property type="entry name" value="SBP_bac_10"/>
    <property type="match status" value="1"/>
</dbReference>
<dbReference type="Pfam" id="PF07963">
    <property type="entry name" value="N_methyl"/>
    <property type="match status" value="1"/>
</dbReference>
<accession>X1VCN4</accession>
<name>X1VCN4_9ZZZZ</name>
<dbReference type="NCBIfam" id="TIGR02532">
    <property type="entry name" value="IV_pilin_GFxxxE"/>
    <property type="match status" value="1"/>
</dbReference>
<feature type="non-terminal residue" evidence="4">
    <location>
        <position position="121"/>
    </location>
</feature>
<sequence>MKTQKQKGFTLIELLVVIAIIAILAAILFPVFARAREKARQTSCLNNIKQLALAATMYVQDYDEHLLFSCYMYPELGCMYGSYAWTRWFGVPLQPYLKSTEVLRCLSYKFGQISPPWSSYS</sequence>
<comment type="caution">
    <text evidence="4">The sequence shown here is derived from an EMBL/GenBank/DDBJ whole genome shotgun (WGS) entry which is preliminary data.</text>
</comment>
<organism evidence="4">
    <name type="scientific">marine sediment metagenome</name>
    <dbReference type="NCBI Taxonomy" id="412755"/>
    <lineage>
        <taxon>unclassified sequences</taxon>
        <taxon>metagenomes</taxon>
        <taxon>ecological metagenomes</taxon>
    </lineage>
</organism>